<sequence>MAAHVHIVLGQVQRFGTLLGAFLLHQFVRVLGVDLVHVDILRHLLIIVRVRLFLFRFLVHCLEDFLPFLPLDPAYDTQIGQLLLFIRHIKARTVIAKMIVAYPQPTNGRLVTLDRRR</sequence>
<dbReference type="EMBL" id="GGFL01010078">
    <property type="protein sequence ID" value="MBW74256.1"/>
    <property type="molecule type" value="Transcribed_RNA"/>
</dbReference>
<proteinExistence type="predicted"/>
<accession>A0A2M4D9L3</accession>
<dbReference type="AlphaFoldDB" id="A0A2M4D9L3"/>
<evidence type="ECO:0000313" key="1">
    <source>
        <dbReference type="EMBL" id="MBW74256.1"/>
    </source>
</evidence>
<organism evidence="1">
    <name type="scientific">Anopheles darlingi</name>
    <name type="common">Mosquito</name>
    <dbReference type="NCBI Taxonomy" id="43151"/>
    <lineage>
        <taxon>Eukaryota</taxon>
        <taxon>Metazoa</taxon>
        <taxon>Ecdysozoa</taxon>
        <taxon>Arthropoda</taxon>
        <taxon>Hexapoda</taxon>
        <taxon>Insecta</taxon>
        <taxon>Pterygota</taxon>
        <taxon>Neoptera</taxon>
        <taxon>Endopterygota</taxon>
        <taxon>Diptera</taxon>
        <taxon>Nematocera</taxon>
        <taxon>Culicoidea</taxon>
        <taxon>Culicidae</taxon>
        <taxon>Anophelinae</taxon>
        <taxon>Anopheles</taxon>
    </lineage>
</organism>
<protein>
    <submittedName>
        <fullName evidence="1">Putative secreted protein</fullName>
    </submittedName>
</protein>
<reference evidence="1" key="1">
    <citation type="submission" date="2018-01" db="EMBL/GenBank/DDBJ databases">
        <title>An insight into the sialome of Amazonian anophelines.</title>
        <authorList>
            <person name="Ribeiro J.M."/>
            <person name="Scarpassa V."/>
            <person name="Calvo E."/>
        </authorList>
    </citation>
    <scope>NUCLEOTIDE SEQUENCE</scope>
</reference>
<name>A0A2M4D9L3_ANODA</name>